<evidence type="ECO:0000313" key="2">
    <source>
        <dbReference type="Proteomes" id="UP001596395"/>
    </source>
</evidence>
<reference evidence="1 2" key="1">
    <citation type="journal article" date="2019" name="Int. J. Syst. Evol. Microbiol.">
        <title>The Global Catalogue of Microorganisms (GCM) 10K type strain sequencing project: providing services to taxonomists for standard genome sequencing and annotation.</title>
        <authorList>
            <consortium name="The Broad Institute Genomics Platform"/>
            <consortium name="The Broad Institute Genome Sequencing Center for Infectious Disease"/>
            <person name="Wu L."/>
            <person name="Ma J."/>
        </authorList>
    </citation>
    <scope>NUCLEOTIDE SEQUENCE [LARGE SCALE GENOMIC DNA]</scope>
    <source>
        <strain evidence="1 2">GX26</strain>
    </source>
</reference>
<dbReference type="SUPFAM" id="SSF50475">
    <property type="entry name" value="FMN-binding split barrel"/>
    <property type="match status" value="1"/>
</dbReference>
<dbReference type="EMBL" id="JBHSXN010000006">
    <property type="protein sequence ID" value="MFC6955407.1"/>
    <property type="molecule type" value="Genomic_DNA"/>
</dbReference>
<dbReference type="InterPro" id="IPR012349">
    <property type="entry name" value="Split_barrel_FMN-bd"/>
</dbReference>
<protein>
    <submittedName>
        <fullName evidence="1">Pyridoxamine 5'-phosphate oxidase family protein</fullName>
    </submittedName>
</protein>
<keyword evidence="2" id="KW-1185">Reference proteome</keyword>
<dbReference type="Gene3D" id="2.30.110.10">
    <property type="entry name" value="Electron Transport, Fmn-binding Protein, Chain A"/>
    <property type="match status" value="1"/>
</dbReference>
<dbReference type="Pfam" id="PF12900">
    <property type="entry name" value="Pyridox_ox_2"/>
    <property type="match status" value="1"/>
</dbReference>
<sequence length="149" mass="16142">MEDTDPHQLDADARDAVLGTGGVGVLAFATGSDEPPHSLPVSYGYDADTASLYFRLATGGDSSKSDLLDNPVSFTVHHEGEDGYESVVAQGTLDSIEEADVAGEILDGLSRVEIPLFDVFERRPRETTFSFYRLDASDASGKREIQRRD</sequence>
<gene>
    <name evidence="1" type="ORF">ACFQGB_21295</name>
</gene>
<dbReference type="Proteomes" id="UP001596395">
    <property type="component" value="Unassembled WGS sequence"/>
</dbReference>
<dbReference type="InterPro" id="IPR024747">
    <property type="entry name" value="Pyridox_Oxase-rel"/>
</dbReference>
<accession>A0ABD5VN19</accession>
<dbReference type="AlphaFoldDB" id="A0ABD5VN19"/>
<name>A0ABD5VN19_9EURY</name>
<comment type="caution">
    <text evidence="1">The sequence shown here is derived from an EMBL/GenBank/DDBJ whole genome shotgun (WGS) entry which is preliminary data.</text>
</comment>
<organism evidence="1 2">
    <name type="scientific">Halorubellus litoreus</name>
    <dbReference type="NCBI Taxonomy" id="755308"/>
    <lineage>
        <taxon>Archaea</taxon>
        <taxon>Methanobacteriati</taxon>
        <taxon>Methanobacteriota</taxon>
        <taxon>Stenosarchaea group</taxon>
        <taxon>Halobacteria</taxon>
        <taxon>Halobacteriales</taxon>
        <taxon>Halorubellaceae</taxon>
        <taxon>Halorubellus</taxon>
    </lineage>
</organism>
<dbReference type="RefSeq" id="WP_336352333.1">
    <property type="nucleotide sequence ID" value="NZ_JAZAQL010000006.1"/>
</dbReference>
<proteinExistence type="predicted"/>
<evidence type="ECO:0000313" key="1">
    <source>
        <dbReference type="EMBL" id="MFC6955407.1"/>
    </source>
</evidence>